<evidence type="ECO:0000313" key="1">
    <source>
        <dbReference type="EMBL" id="RKJ91713.1"/>
    </source>
</evidence>
<gene>
    <name evidence="1" type="ORF">D6R50_03655</name>
</gene>
<comment type="caution">
    <text evidence="1">The sequence shown here is derived from an EMBL/GenBank/DDBJ whole genome shotgun (WGS) entry which is preliminary data.</text>
</comment>
<evidence type="ECO:0000313" key="2">
    <source>
        <dbReference type="Proteomes" id="UP000281725"/>
    </source>
</evidence>
<proteinExistence type="predicted"/>
<sequence length="64" mass="7400">MENLAFAQVKTAYAFLRHLLIAFMNVQVHSNHLALGFQKNGYFHSVVVQSYTNQHMNTIFCQLI</sequence>
<protein>
    <submittedName>
        <fullName evidence="1">Uncharacterized protein</fullName>
    </submittedName>
</protein>
<dbReference type="Proteomes" id="UP000281725">
    <property type="component" value="Unassembled WGS sequence"/>
</dbReference>
<dbReference type="AlphaFoldDB" id="A0A3A9ITP5"/>
<dbReference type="EMBL" id="RAWX01000001">
    <property type="protein sequence ID" value="RKJ91713.1"/>
    <property type="molecule type" value="Genomic_DNA"/>
</dbReference>
<organism evidence="1 2">
    <name type="scientific">Aeromonas veronii</name>
    <dbReference type="NCBI Taxonomy" id="654"/>
    <lineage>
        <taxon>Bacteria</taxon>
        <taxon>Pseudomonadati</taxon>
        <taxon>Pseudomonadota</taxon>
        <taxon>Gammaproteobacteria</taxon>
        <taxon>Aeromonadales</taxon>
        <taxon>Aeromonadaceae</taxon>
        <taxon>Aeromonas</taxon>
    </lineage>
</organism>
<name>A0A3A9ITP5_AERVE</name>
<reference evidence="1 2" key="1">
    <citation type="submission" date="2018-09" db="EMBL/GenBank/DDBJ databases">
        <title>Genome sequencing of Aeromonas veronii MS-17-88.</title>
        <authorList>
            <person name="Tekedar H.C."/>
            <person name="Arick M.A."/>
            <person name="Hsu C.-Y."/>
            <person name="Thrash A."/>
            <person name="Karsi A."/>
            <person name="Lawrence M.L."/>
            <person name="Abdelhamed H."/>
        </authorList>
    </citation>
    <scope>NUCLEOTIDE SEQUENCE [LARGE SCALE GENOMIC DNA]</scope>
    <source>
        <strain evidence="1 2">MS 17-88</strain>
    </source>
</reference>
<accession>A0A3A9ITP5</accession>